<evidence type="ECO:0000313" key="3">
    <source>
        <dbReference type="EMBL" id="OAX33082.1"/>
    </source>
</evidence>
<evidence type="ECO:0000256" key="2">
    <source>
        <dbReference type="SAM" id="Phobius"/>
    </source>
</evidence>
<protein>
    <submittedName>
        <fullName evidence="3">Uncharacterized protein</fullName>
    </submittedName>
</protein>
<keyword evidence="2" id="KW-1133">Transmembrane helix</keyword>
<accession>A0A1B7MKG2</accession>
<organism evidence="3 4">
    <name type="scientific">Rhizopogon vinicolor AM-OR11-026</name>
    <dbReference type="NCBI Taxonomy" id="1314800"/>
    <lineage>
        <taxon>Eukaryota</taxon>
        <taxon>Fungi</taxon>
        <taxon>Dikarya</taxon>
        <taxon>Basidiomycota</taxon>
        <taxon>Agaricomycotina</taxon>
        <taxon>Agaricomycetes</taxon>
        <taxon>Agaricomycetidae</taxon>
        <taxon>Boletales</taxon>
        <taxon>Suillineae</taxon>
        <taxon>Rhizopogonaceae</taxon>
        <taxon>Rhizopogon</taxon>
    </lineage>
</organism>
<name>A0A1B7MKG2_9AGAM</name>
<feature type="compositionally biased region" description="Polar residues" evidence="1">
    <location>
        <begin position="222"/>
        <end position="243"/>
    </location>
</feature>
<feature type="transmembrane region" description="Helical" evidence="2">
    <location>
        <begin position="50"/>
        <end position="74"/>
    </location>
</feature>
<dbReference type="InParanoid" id="A0A1B7MKG2"/>
<feature type="region of interest" description="Disordered" evidence="1">
    <location>
        <begin position="205"/>
        <end position="243"/>
    </location>
</feature>
<reference evidence="3 4" key="1">
    <citation type="submission" date="2016-06" db="EMBL/GenBank/DDBJ databases">
        <title>Comparative genomics of the ectomycorrhizal sister species Rhizopogon vinicolor and Rhizopogon vesiculosus (Basidiomycota: Boletales) reveals a divergence of the mating type B locus.</title>
        <authorList>
            <consortium name="DOE Joint Genome Institute"/>
            <person name="Mujic A.B."/>
            <person name="Kuo A."/>
            <person name="Tritt A."/>
            <person name="Lipzen A."/>
            <person name="Chen C."/>
            <person name="Johnson J."/>
            <person name="Sharma A."/>
            <person name="Barry K."/>
            <person name="Grigoriev I.V."/>
            <person name="Spatafora J.W."/>
        </authorList>
    </citation>
    <scope>NUCLEOTIDE SEQUENCE [LARGE SCALE GENOMIC DNA]</scope>
    <source>
        <strain evidence="3 4">AM-OR11-026</strain>
    </source>
</reference>
<dbReference type="Proteomes" id="UP000092154">
    <property type="component" value="Unassembled WGS sequence"/>
</dbReference>
<feature type="region of interest" description="Disordered" evidence="1">
    <location>
        <begin position="1"/>
        <end position="26"/>
    </location>
</feature>
<proteinExistence type="predicted"/>
<evidence type="ECO:0000313" key="4">
    <source>
        <dbReference type="Proteomes" id="UP000092154"/>
    </source>
</evidence>
<sequence length="243" mass="26627">MNQRPSDPWGMKCQPGSAFASESDSEPGSLACTNLNKHSYRTHSNGRDSFAAFCLIMCCASDAAFVLMIIMGILSQTLGIMCGFEFSKTQCLRFLLLRKRGCLDAIELLELRFTHEREARPPGRLAGFVSSATRPTTHPAQPASIQALGRFQQWQATYRDRDTPEKQTLDFDHAPQKIFRSHVKACGLSRSSFTRGCTLSAAGPCATGRQPPSQPLHGRFPGQTSVHPGSGSAPPSRQQLLQE</sequence>
<keyword evidence="4" id="KW-1185">Reference proteome</keyword>
<dbReference type="AlphaFoldDB" id="A0A1B7MKG2"/>
<keyword evidence="2" id="KW-0472">Membrane</keyword>
<dbReference type="EMBL" id="KV448842">
    <property type="protein sequence ID" value="OAX33082.1"/>
    <property type="molecule type" value="Genomic_DNA"/>
</dbReference>
<evidence type="ECO:0000256" key="1">
    <source>
        <dbReference type="SAM" id="MobiDB-lite"/>
    </source>
</evidence>
<keyword evidence="2" id="KW-0812">Transmembrane</keyword>
<gene>
    <name evidence="3" type="ORF">K503DRAFT_859991</name>
</gene>